<name>A0A3S3ALG0_9NOCA</name>
<dbReference type="AlphaFoldDB" id="A0A3S3ALG0"/>
<evidence type="ECO:0000313" key="2">
    <source>
        <dbReference type="Proteomes" id="UP000286208"/>
    </source>
</evidence>
<dbReference type="OrthoDB" id="2962349at2"/>
<comment type="caution">
    <text evidence="1">The sequence shown here is derived from an EMBL/GenBank/DDBJ whole genome shotgun (WGS) entry which is preliminary data.</text>
</comment>
<reference evidence="1 2" key="1">
    <citation type="submission" date="2018-11" db="EMBL/GenBank/DDBJ databases">
        <title>Rhodococcus spongicola sp. nov. and Rhodococcus xishaensis sp. nov. from marine sponges.</title>
        <authorList>
            <person name="Li L."/>
            <person name="Lin H.W."/>
        </authorList>
    </citation>
    <scope>NUCLEOTIDE SEQUENCE [LARGE SCALE GENOMIC DNA]</scope>
    <source>
        <strain evidence="1 2">CCTCC AB2014297</strain>
    </source>
</reference>
<protein>
    <submittedName>
        <fullName evidence="1">Uncharacterized protein</fullName>
    </submittedName>
</protein>
<accession>A0A3S3ALG0</accession>
<sequence>MTAPEIHALVEHIETVLPRDRSHWPSGWPHEAEAALLDAIFSARAAYGTPTSGVRRVVANWRAHRATALDDLGALADFTDAPDHLAEILDNRQRVPGNYTTKAEAAALAAAALVEAGIGTSSRIGDGRRAREVIGTVPGLGAATWETFLLRLGLLGPAALDTIREFTEEALGPGESPVTEAVALELLAAAARTTDTPPAALVNAVWRYGRRRANAPKPLSA</sequence>
<dbReference type="Proteomes" id="UP000286208">
    <property type="component" value="Unassembled WGS sequence"/>
</dbReference>
<organism evidence="1 2">
    <name type="scientific">Prescottella agglutinans</name>
    <dbReference type="NCBI Taxonomy" id="1644129"/>
    <lineage>
        <taxon>Bacteria</taxon>
        <taxon>Bacillati</taxon>
        <taxon>Actinomycetota</taxon>
        <taxon>Actinomycetes</taxon>
        <taxon>Mycobacteriales</taxon>
        <taxon>Nocardiaceae</taxon>
        <taxon>Prescottella</taxon>
    </lineage>
</organism>
<keyword evidence="2" id="KW-1185">Reference proteome</keyword>
<dbReference type="RefSeq" id="WP_127914273.1">
    <property type="nucleotide sequence ID" value="NZ_RKLP01000001.1"/>
</dbReference>
<dbReference type="EMBL" id="RKLP01000001">
    <property type="protein sequence ID" value="RVW11163.1"/>
    <property type="molecule type" value="Genomic_DNA"/>
</dbReference>
<gene>
    <name evidence="1" type="ORF">EGT67_01525</name>
</gene>
<evidence type="ECO:0000313" key="1">
    <source>
        <dbReference type="EMBL" id="RVW11163.1"/>
    </source>
</evidence>
<proteinExistence type="predicted"/>